<dbReference type="PANTHER" id="PTHR13950:SF9">
    <property type="entry name" value="RABCONNECTIN-3A"/>
    <property type="match status" value="1"/>
</dbReference>
<feature type="region of interest" description="Disordered" evidence="1">
    <location>
        <begin position="1939"/>
        <end position="1964"/>
    </location>
</feature>
<evidence type="ECO:0000256" key="1">
    <source>
        <dbReference type="SAM" id="MobiDB-lite"/>
    </source>
</evidence>
<feature type="region of interest" description="Disordered" evidence="1">
    <location>
        <begin position="1643"/>
        <end position="1685"/>
    </location>
</feature>
<sequence>MFFAHGQRDGVDLVCWAGPGGGLVVADWEGPRALCWASREARLDQVAMEPRSGVVAAATSRKTLVLFAPPEAAKEGWRVEARTVDAVVDLAAGLSVSSEGALVAAACEAGVRVFEKRGSRLSIVAVLGDGRPTSSHLSPSGAWVAAVVRGELVCWRGRDRVLVRECCCPSDVATATRWRSFPTEMLLAATTDGVVVYRVSHHQNDDDDDDDDDDVSLVVAWRLGVSRLRGCAWVECGRYVADAAERDDGSSAAAAAAAPRFEASLGWIVVVTGSASKPGTANVRLVAVRTGEILEEEDDDRLVDEECLVARRASLGRVDALSATALFATDLPAEPALREARCFVGTGSTVLAMEAPGRWITDLSDWLDDASTGPIPHPSRAVVAMPGGRLVAWAETGNLSLPLPVPCRSPASFWVVATWVGDELLAARADGTLEAWNNLDDWRPARASRPRAVAVEHAVALRVAASLVLVVSRNDDGNLAVDAYRADPKLEDVERIATESFRPPPEMSSSFAVATADASSPCVLVASADALDLWTVLLLPPGAGVSHRRYEADDDKYRSNDHQTVAAAAAASRGLDRVAVVSSDGRLDVWRAASIAPLDLERVATLPAVDDVRWAVDVRWAGDDVATVDSLGAARVYECCKAGTWRLATTVQHAVPLSARVFVPDRPYPPPQFHNRSVLENDDANRVARADDAASLAAIDRPDAAAAALAAFLANDVTLRSSNNVARIAWYAPIGTLEKKFLDAAAELARDARAKRQPAARAAALHYVATGRAATLAALAKADAATCDDLTAAKFAKLLTTIDFATERGRNAARNNAFSLLSKRDFHLAAAVFCLADPPLVVDATLVAADKLHDLDLALALARLADHNQRPRGRGDDPRPCGPNARRALRKIILPALRRRGDLAMEALALLWLGRFEAATAVLDRLSKKPPDDVDAVFSALALPALVAAIDNLRRPRVRDRHHHLSCRVSIRAAAVALHCDAPLAALHLLENAKLRQTTNGARAADDAARRPPSVDAAPQQRSSQPPSMLDTFDAQRPPSSMLDGLDAAPQKRSSQPPSMLENGFDAQRPPSMLENGFDAAPQRPPSMLDGFDAAPQRPPSMLENGFDAAPQRPPSMLENGFDAAPQRPPSMLENGFDAAPQRPPSMLDGFDAAPQRPPSMLENGFDAAPQRPPSMLDGFDAAPQRPPSMLENGFDAAPQRPPSMLDGFDAAPQRPPSMLDGFDAAPQRPPSMLDGFDAAPQRPPSMLDGFDAAPQRPPSMMRDGLDAAPQRCAPLSNGSPHVERRQAALPGDEDGLDSGDDEDFKDDTDAGEIELWMREIAIEAAATHLAGIAVRTAAKIFCQKSVQEGYSQLRKTVMSASEVHGLDPNVLLAETLRLLEDSPTSRRRRQYEVASSSENNGEDTGSSKRVRPLVASLLVIAATSEKDSMQQARDFAAFLVRSAARRAFRLALVPSAPAPPPHLVREASNLSDELRACLALSRPSFLARAAEASSTDGTEASEAQKNITWRGGSSDLSGLVGFARPRLVQEVAAARRAAALCCEPGRRELVLGLILRHPPPPRLRRRTGASSKMSSKGRRAGVQEGRRAGVQEGRRASSKGSSAHCAAAAAAIAARHGDVEGWERLQSTDRQGAERVLAGKPLGEFLLRPQQQNQNQNKSKSRRGMMMMNKSSPPHHPPPPPDEESAAVAISFVAAKPTSERRESDAPDASCVQHAIIRVAADPAMAGGIRYTSGKLGPCPTLLSILEDISERLDPHGLLLDGVRRRELDSEALPSAPPTVADASRQKSFSRDDDDDDDDDAEDANYGLNDSLDDALRALSTPDEGCSRNGRASRQRTKRRWWPAWVRSEAALDVLAVAALQQQFRGLCGTSKTKGRSRDGKRQIAASAAIFDDNFSSTTTPPGDDEEAVVVCDDPPGLVSMARASRVLNRRLLAHLSPGILDDDDGDEDEEEDEGPGGENDLAVAPAKQLEQITEGEGVAHGWIDRHEGERLAHKFESKLLEMSFSERGSERSFTENLEDKPRAAIAPADGYVLAQMLHPRSGVALLAPRSAGSWSSGATLVSPSFAPEAAATWLVEHGHDETRGMARARLARWRTRNIVVSAYHSPAQAATHLSSRMSPPPSWTPHAPPPTPTMIREVKSAENFFSVAAAAAAGTPAKQHRIHRHFGGGGGGGGMHNDDDDQGHLRYVDAWEVEPLDEDDASALLRPSLLGRVLYAPIQGDGADDAFIYASPSHQVGALSSSMAAAAAAAVRAVDDRSSAPPRRRAMVKSPWAALRCEAYMATAIAQALPPAARSGLDECHGGDDEALADACSAWPPPPATATGDQFRGGSEPFRARLRRYLYRNALYRRVRMRRRFIALVQVDLVALENITESLLDGNADQQVEAAAKGLPQGAASPPEGATLDAYAVIRLKHARPPGGGSSPPLSERVRTRDSVVTSRREYDDSRSWGAAFRFALPDEALPPLYSEDDGSAAGGSPAASPSSRRRANRRERRRLPTRGPPQAVHVCIYQRAANPILSSLGLAPNETFLGDVEVPLGALTDDDPLVQWLPLRASGPASSWFVKVRVCLRFLLMSITSPSLPPSTVPEQARSPPFSARKSLGFGDDGRRYENLHHHHPGAS</sequence>
<evidence type="ECO:0000259" key="2">
    <source>
        <dbReference type="Pfam" id="PF12234"/>
    </source>
</evidence>
<feature type="compositionally biased region" description="Acidic residues" evidence="1">
    <location>
        <begin position="1942"/>
        <end position="1957"/>
    </location>
</feature>
<dbReference type="GO" id="GO:0043291">
    <property type="term" value="C:RAVE complex"/>
    <property type="evidence" value="ECO:0007669"/>
    <property type="project" value="TreeGrafter"/>
</dbReference>
<feature type="region of interest" description="Disordered" evidence="1">
    <location>
        <begin position="1269"/>
        <end position="1307"/>
    </location>
</feature>
<dbReference type="InterPro" id="IPR052208">
    <property type="entry name" value="DmX-like/RAVE_component"/>
</dbReference>
<feature type="region of interest" description="Disordered" evidence="1">
    <location>
        <begin position="1770"/>
        <end position="1809"/>
    </location>
</feature>
<accession>A0AAD7XIZ3</accession>
<name>A0AAD7XIZ3_9STRA</name>
<dbReference type="Pfam" id="PF12234">
    <property type="entry name" value="Rav1p_C"/>
    <property type="match status" value="1"/>
</dbReference>
<dbReference type="SUPFAM" id="SSF50998">
    <property type="entry name" value="Quinoprotein alcohol dehydrogenase-like"/>
    <property type="match status" value="1"/>
</dbReference>
<feature type="region of interest" description="Disordered" evidence="1">
    <location>
        <begin position="2416"/>
        <end position="2443"/>
    </location>
</feature>
<feature type="compositionally biased region" description="Polar residues" evidence="1">
    <location>
        <begin position="1394"/>
        <end position="1405"/>
    </location>
</feature>
<comment type="caution">
    <text evidence="3">The sequence shown here is derived from an EMBL/GenBank/DDBJ whole genome shotgun (WGS) entry which is preliminary data.</text>
</comment>
<dbReference type="PANTHER" id="PTHR13950">
    <property type="entry name" value="RABCONNECTIN-RELATED"/>
    <property type="match status" value="1"/>
</dbReference>
<organism evidence="3 4">
    <name type="scientific">Chrysophaeum taylorii</name>
    <dbReference type="NCBI Taxonomy" id="2483200"/>
    <lineage>
        <taxon>Eukaryota</taxon>
        <taxon>Sar</taxon>
        <taxon>Stramenopiles</taxon>
        <taxon>Ochrophyta</taxon>
        <taxon>Pelagophyceae</taxon>
        <taxon>Pelagomonadales</taxon>
        <taxon>Pelagomonadaceae</taxon>
        <taxon>Chrysophaeum</taxon>
    </lineage>
</organism>
<feature type="compositionally biased region" description="Basic and acidic residues" evidence="1">
    <location>
        <begin position="1585"/>
        <end position="1596"/>
    </location>
</feature>
<dbReference type="InterPro" id="IPR011047">
    <property type="entry name" value="Quinoprotein_ADH-like_sf"/>
</dbReference>
<protein>
    <recommendedName>
        <fullName evidence="2">RAVE complex protein Rav1 C-terminal domain-containing protein</fullName>
    </recommendedName>
</protein>
<feature type="region of interest" description="Disordered" evidence="1">
    <location>
        <begin position="1559"/>
        <end position="1603"/>
    </location>
</feature>
<reference evidence="3" key="1">
    <citation type="submission" date="2023-01" db="EMBL/GenBank/DDBJ databases">
        <title>Metagenome sequencing of chrysophaentin producing Chrysophaeum taylorii.</title>
        <authorList>
            <person name="Davison J."/>
            <person name="Bewley C."/>
        </authorList>
    </citation>
    <scope>NUCLEOTIDE SEQUENCE</scope>
    <source>
        <strain evidence="3">NIES-1699</strain>
    </source>
</reference>
<feature type="region of interest" description="Disordered" evidence="1">
    <location>
        <begin position="2466"/>
        <end position="2502"/>
    </location>
</feature>
<feature type="region of interest" description="Disordered" evidence="1">
    <location>
        <begin position="2583"/>
        <end position="2623"/>
    </location>
</feature>
<feature type="compositionally biased region" description="Basic residues" evidence="1">
    <location>
        <begin position="2486"/>
        <end position="2499"/>
    </location>
</feature>
<feature type="compositionally biased region" description="Acidic residues" evidence="1">
    <location>
        <begin position="1292"/>
        <end position="1307"/>
    </location>
</feature>
<gene>
    <name evidence="3" type="ORF">CTAYLR_002809</name>
</gene>
<feature type="compositionally biased region" description="Acidic residues" evidence="1">
    <location>
        <begin position="1793"/>
        <end position="1804"/>
    </location>
</feature>
<feature type="region of interest" description="Disordered" evidence="1">
    <location>
        <begin position="1384"/>
        <end position="1409"/>
    </location>
</feature>
<dbReference type="Proteomes" id="UP001230188">
    <property type="component" value="Unassembled WGS sequence"/>
</dbReference>
<feature type="region of interest" description="Disordered" evidence="1">
    <location>
        <begin position="1000"/>
        <end position="1101"/>
    </location>
</feature>
<proteinExistence type="predicted"/>
<evidence type="ECO:0000313" key="3">
    <source>
        <dbReference type="EMBL" id="KAJ8599894.1"/>
    </source>
</evidence>
<evidence type="ECO:0000313" key="4">
    <source>
        <dbReference type="Proteomes" id="UP001230188"/>
    </source>
</evidence>
<dbReference type="GO" id="GO:0007035">
    <property type="term" value="P:vacuolar acidification"/>
    <property type="evidence" value="ECO:0007669"/>
    <property type="project" value="TreeGrafter"/>
</dbReference>
<feature type="domain" description="RAVE complex protein Rav1 C-terminal" evidence="2">
    <location>
        <begin position="724"/>
        <end position="911"/>
    </location>
</feature>
<dbReference type="EMBL" id="JAQMWT010000533">
    <property type="protein sequence ID" value="KAJ8599894.1"/>
    <property type="molecule type" value="Genomic_DNA"/>
</dbReference>
<keyword evidence="4" id="KW-1185">Reference proteome</keyword>
<feature type="compositionally biased region" description="Basic and acidic residues" evidence="1">
    <location>
        <begin position="2430"/>
        <end position="2443"/>
    </location>
</feature>
<dbReference type="InterPro" id="IPR022033">
    <property type="entry name" value="Rav1p_C"/>
</dbReference>